<accession>A0A2K6QRT9</accession>
<evidence type="ECO:0000256" key="1">
    <source>
        <dbReference type="SAM" id="MobiDB-lite"/>
    </source>
</evidence>
<reference evidence="2" key="1">
    <citation type="submission" date="2025-08" db="UniProtKB">
        <authorList>
            <consortium name="Ensembl"/>
        </authorList>
    </citation>
    <scope>IDENTIFICATION</scope>
</reference>
<sequence>MWMGLIQLVGGVKRKGQGFLEKEFSHKTNMILSCEFLACWPAFTSLGCWCDRDAQETTKARKGKASSQPWPRSPIKVNDSPNLYHFSMKPLFSPLLHPLPQTNFPRQPGREKGPVKEVPGTKASP</sequence>
<evidence type="ECO:0000313" key="2">
    <source>
        <dbReference type="Ensembl" id="ENSRROP00000031498.1"/>
    </source>
</evidence>
<feature type="region of interest" description="Disordered" evidence="1">
    <location>
        <begin position="57"/>
        <end position="76"/>
    </location>
</feature>
<name>A0A2K6QRT9_RHIRO</name>
<keyword evidence="3" id="KW-1185">Reference proteome</keyword>
<dbReference type="Proteomes" id="UP000233200">
    <property type="component" value="Unplaced"/>
</dbReference>
<proteinExistence type="predicted"/>
<feature type="region of interest" description="Disordered" evidence="1">
    <location>
        <begin position="97"/>
        <end position="125"/>
    </location>
</feature>
<organism evidence="2 3">
    <name type="scientific">Rhinopithecus roxellana</name>
    <name type="common">Golden snub-nosed monkey</name>
    <name type="synonym">Pygathrix roxellana</name>
    <dbReference type="NCBI Taxonomy" id="61622"/>
    <lineage>
        <taxon>Eukaryota</taxon>
        <taxon>Metazoa</taxon>
        <taxon>Chordata</taxon>
        <taxon>Craniata</taxon>
        <taxon>Vertebrata</taxon>
        <taxon>Euteleostomi</taxon>
        <taxon>Mammalia</taxon>
        <taxon>Eutheria</taxon>
        <taxon>Euarchontoglires</taxon>
        <taxon>Primates</taxon>
        <taxon>Haplorrhini</taxon>
        <taxon>Catarrhini</taxon>
        <taxon>Cercopithecidae</taxon>
        <taxon>Colobinae</taxon>
        <taxon>Rhinopithecus</taxon>
    </lineage>
</organism>
<dbReference type="Ensembl" id="ENSRROT00000055913.1">
    <property type="protein sequence ID" value="ENSRROP00000031498.1"/>
    <property type="gene ID" value="ENSRROG00000039444.1"/>
</dbReference>
<protein>
    <submittedName>
        <fullName evidence="2">Uncharacterized protein</fullName>
    </submittedName>
</protein>
<dbReference type="GeneTree" id="ENSGT00390000012766"/>
<evidence type="ECO:0000313" key="3">
    <source>
        <dbReference type="Proteomes" id="UP000233200"/>
    </source>
</evidence>
<dbReference type="AlphaFoldDB" id="A0A2K6QRT9"/>
<reference evidence="2" key="2">
    <citation type="submission" date="2025-09" db="UniProtKB">
        <authorList>
            <consortium name="Ensembl"/>
        </authorList>
    </citation>
    <scope>IDENTIFICATION</scope>
</reference>